<reference evidence="3 4" key="1">
    <citation type="submission" date="2024-06" db="EMBL/GenBank/DDBJ databases">
        <authorList>
            <person name="Kraege A."/>
            <person name="Thomma B."/>
        </authorList>
    </citation>
    <scope>NUCLEOTIDE SEQUENCE [LARGE SCALE GENOMIC DNA]</scope>
</reference>
<protein>
    <submittedName>
        <fullName evidence="3">G3907 protein</fullName>
    </submittedName>
</protein>
<dbReference type="InterPro" id="IPR014719">
    <property type="entry name" value="Ribosomal_bL12_C/ClpS-like"/>
</dbReference>
<accession>A0ABP1FNY4</accession>
<name>A0ABP1FNY4_9CHLO</name>
<dbReference type="Proteomes" id="UP001497392">
    <property type="component" value="Unassembled WGS sequence"/>
</dbReference>
<gene>
    <name evidence="3" type="primary">g3907</name>
    <name evidence="3" type="ORF">VP750_LOCUS3334</name>
</gene>
<dbReference type="EMBL" id="CAXHTA020000005">
    <property type="protein sequence ID" value="CAL5221675.1"/>
    <property type="molecule type" value="Genomic_DNA"/>
</dbReference>
<keyword evidence="4" id="KW-1185">Reference proteome</keyword>
<dbReference type="InterPro" id="IPR022935">
    <property type="entry name" value="ClpS"/>
</dbReference>
<evidence type="ECO:0000256" key="1">
    <source>
        <dbReference type="SAM" id="MobiDB-lite"/>
    </source>
</evidence>
<dbReference type="PANTHER" id="PTHR33473:SF13">
    <property type="entry name" value="ATP-DEPENDENT CLP PROTEASE ADAPTER PROTEIN CLPS2, CHLOROPLASTIC"/>
    <property type="match status" value="1"/>
</dbReference>
<sequence length="175" mass="18862">MEASCSGRCAEGTRTIQTCARLQNAHFCKTHIPARRLPGRQLPLLRRSRTRAVIEEKGGAGLLDKPGLDLSGMPTPSADDQLGGGEREGGKITGGGDYRVLLLQSDKHTEQLVVKAITTAIPGTSQDHALNCYNTAEKLGQAMITSCIKEVAEFYNEQLLRQGVSSKIEPDTTTL</sequence>
<dbReference type="Pfam" id="PF02617">
    <property type="entry name" value="ClpS"/>
    <property type="match status" value="1"/>
</dbReference>
<dbReference type="InterPro" id="IPR003769">
    <property type="entry name" value="ClpS_core"/>
</dbReference>
<evidence type="ECO:0000259" key="2">
    <source>
        <dbReference type="Pfam" id="PF02617"/>
    </source>
</evidence>
<evidence type="ECO:0000313" key="4">
    <source>
        <dbReference type="Proteomes" id="UP001497392"/>
    </source>
</evidence>
<organism evidence="3 4">
    <name type="scientific">Coccomyxa viridis</name>
    <dbReference type="NCBI Taxonomy" id="1274662"/>
    <lineage>
        <taxon>Eukaryota</taxon>
        <taxon>Viridiplantae</taxon>
        <taxon>Chlorophyta</taxon>
        <taxon>core chlorophytes</taxon>
        <taxon>Trebouxiophyceae</taxon>
        <taxon>Trebouxiophyceae incertae sedis</taxon>
        <taxon>Coccomyxaceae</taxon>
        <taxon>Coccomyxa</taxon>
    </lineage>
</organism>
<dbReference type="PANTHER" id="PTHR33473">
    <property type="entry name" value="ATP-DEPENDENT CLP PROTEASE ADAPTER PROTEIN CLPS1, CHLOROPLASTIC"/>
    <property type="match status" value="1"/>
</dbReference>
<feature type="domain" description="Adaptor protein ClpS core" evidence="2">
    <location>
        <begin position="97"/>
        <end position="161"/>
    </location>
</feature>
<proteinExistence type="predicted"/>
<feature type="region of interest" description="Disordered" evidence="1">
    <location>
        <begin position="64"/>
        <end position="90"/>
    </location>
</feature>
<dbReference type="Gene3D" id="3.30.1390.10">
    <property type="match status" value="1"/>
</dbReference>
<evidence type="ECO:0000313" key="3">
    <source>
        <dbReference type="EMBL" id="CAL5221675.1"/>
    </source>
</evidence>
<comment type="caution">
    <text evidence="3">The sequence shown here is derived from an EMBL/GenBank/DDBJ whole genome shotgun (WGS) entry which is preliminary data.</text>
</comment>
<dbReference type="SUPFAM" id="SSF54736">
    <property type="entry name" value="ClpS-like"/>
    <property type="match status" value="1"/>
</dbReference>